<evidence type="ECO:0000256" key="4">
    <source>
        <dbReference type="ARBA" id="ARBA00022824"/>
    </source>
</evidence>
<evidence type="ECO:0000256" key="7">
    <source>
        <dbReference type="ARBA" id="ARBA00023027"/>
    </source>
</evidence>
<dbReference type="InterPro" id="IPR036291">
    <property type="entry name" value="NAD(P)-bd_dom_sf"/>
</dbReference>
<evidence type="ECO:0000256" key="15">
    <source>
        <dbReference type="ARBA" id="ARBA00081452"/>
    </source>
</evidence>
<comment type="subcellular location">
    <subcellularLocation>
        <location evidence="1">Endoplasmic reticulum membrane</location>
        <topology evidence="1">Peripheral membrane protein</topology>
    </subcellularLocation>
</comment>
<proteinExistence type="inferred from homology"/>
<evidence type="ECO:0000256" key="9">
    <source>
        <dbReference type="ARBA" id="ARBA00023136"/>
    </source>
</evidence>
<dbReference type="SUPFAM" id="SSF51735">
    <property type="entry name" value="NAD(P)-binding Rossmann-fold domains"/>
    <property type="match status" value="1"/>
</dbReference>
<evidence type="ECO:0000256" key="10">
    <source>
        <dbReference type="ARBA" id="ARBA00046995"/>
    </source>
</evidence>
<comment type="caution">
    <text evidence="18">The sequence shown here is derived from an EMBL/GenBank/DDBJ whole genome shotgun (WGS) entry which is preliminary data.</text>
</comment>
<dbReference type="FunFam" id="3.40.50.720:FF:000346">
    <property type="entry name" value="C-3 sterol dehydrogenase/C-4 decarboxylase"/>
    <property type="match status" value="1"/>
</dbReference>
<evidence type="ECO:0000256" key="6">
    <source>
        <dbReference type="ARBA" id="ARBA00023002"/>
    </source>
</evidence>
<keyword evidence="19" id="KW-1185">Reference proteome</keyword>
<dbReference type="GeneID" id="67019779"/>
<evidence type="ECO:0000256" key="12">
    <source>
        <dbReference type="ARBA" id="ARBA00067985"/>
    </source>
</evidence>
<protein>
    <recommendedName>
        <fullName evidence="12">Sterol-4-alpha-carboxylate 3-dehydrogenase ERG26, decarboxylating</fullName>
    </recommendedName>
    <alternativeName>
        <fullName evidence="15 16">C-3 Sterol dehydrogenase ERG26</fullName>
    </alternativeName>
    <alternativeName>
        <fullName evidence="13 14">C-4 decarboxylase ERG26</fullName>
    </alternativeName>
    <alternativeName>
        <fullName evidence="11">Sterol-4-alpha-carboxylate 3-dehydrogenase erg26, decarboxylating</fullName>
    </alternativeName>
</protein>
<sequence length="372" mass="41215">MPNNSDTIQSLGKVLVVGGCGFLGSHIVSFIVQRHPQTQVAVLDLRTNSNRNASPTVSYHDGDITDAAAMKALFTQVKPDAVIHTASPHFDLKPEIHEKVNVGGTKVLLQAAQESGVKAFVYTSSASVILDHETELINADERWPLVTGDAQPEYYTTTKAYAETAVLQANRNPENFLTAAIRPAGIFGEGDVQLLPKMVNAYRKGQTKFQVGENTNMFDFTYVENVAYGHVLATLALLHTHKRLPSIPLDTERVDGEAFFITNGQPVYFWDFARAVWHEAGDRLPLSSVWHLSADFAWTVGAILENVFWLMGKKPNLTRAQVKYSSMSKYHSINKARQRLGYEPLVTLDEGIKRGVGYILEQEKKAGEKKGQ</sequence>
<dbReference type="GO" id="GO:0005789">
    <property type="term" value="C:endoplasmic reticulum membrane"/>
    <property type="evidence" value="ECO:0007669"/>
    <property type="project" value="UniProtKB-SubCell"/>
</dbReference>
<evidence type="ECO:0000256" key="8">
    <source>
        <dbReference type="ARBA" id="ARBA00023098"/>
    </source>
</evidence>
<dbReference type="InterPro" id="IPR002225">
    <property type="entry name" value="3Beta_OHSteriod_DH/Estase"/>
</dbReference>
<organism evidence="18 19">
    <name type="scientific">Alternaria atra</name>
    <dbReference type="NCBI Taxonomy" id="119953"/>
    <lineage>
        <taxon>Eukaryota</taxon>
        <taxon>Fungi</taxon>
        <taxon>Dikarya</taxon>
        <taxon>Ascomycota</taxon>
        <taxon>Pezizomycotina</taxon>
        <taxon>Dothideomycetes</taxon>
        <taxon>Pleosporomycetidae</taxon>
        <taxon>Pleosporales</taxon>
        <taxon>Pleosporineae</taxon>
        <taxon>Pleosporaceae</taxon>
        <taxon>Alternaria</taxon>
        <taxon>Alternaria sect. Ulocladioides</taxon>
    </lineage>
</organism>
<evidence type="ECO:0000259" key="17">
    <source>
        <dbReference type="SMART" id="SM00822"/>
    </source>
</evidence>
<keyword evidence="6" id="KW-0560">Oxidoreductase</keyword>
<evidence type="ECO:0000256" key="2">
    <source>
        <dbReference type="ARBA" id="ARBA00009219"/>
    </source>
</evidence>
<keyword evidence="4" id="KW-0256">Endoplasmic reticulum</keyword>
<accession>A0A8J2N8B8</accession>
<gene>
    <name evidence="18" type="ORF">ALTATR162_LOCUS7745</name>
</gene>
<dbReference type="AlphaFoldDB" id="A0A8J2N8B8"/>
<feature type="domain" description="Ketoreductase" evidence="17">
    <location>
        <begin position="12"/>
        <end position="190"/>
    </location>
</feature>
<evidence type="ECO:0000256" key="16">
    <source>
        <dbReference type="ARBA" id="ARBA00082106"/>
    </source>
</evidence>
<dbReference type="PANTHER" id="PTHR43000">
    <property type="entry name" value="DTDP-D-GLUCOSE 4,6-DEHYDRATASE-RELATED"/>
    <property type="match status" value="1"/>
</dbReference>
<comment type="subunit">
    <text evidence="10">Heterotetramer of ERG25, ERG26, ERG27 and ERG28. ERG28 acts as a scaffold to tether ERG27 and other 4,4-demethylation-related enzymes, forming a demethylation enzyme complex, in the endoplasmic reticulum.</text>
</comment>
<keyword evidence="9" id="KW-0472">Membrane</keyword>
<reference evidence="18" key="1">
    <citation type="submission" date="2021-05" db="EMBL/GenBank/DDBJ databases">
        <authorList>
            <person name="Stam R."/>
        </authorList>
    </citation>
    <scope>NUCLEOTIDE SEQUENCE</scope>
    <source>
        <strain evidence="18">CS162</strain>
    </source>
</reference>
<dbReference type="SMART" id="SM00822">
    <property type="entry name" value="PKS_KR"/>
    <property type="match status" value="1"/>
</dbReference>
<evidence type="ECO:0000256" key="13">
    <source>
        <dbReference type="ARBA" id="ARBA00081267"/>
    </source>
</evidence>
<evidence type="ECO:0000256" key="3">
    <source>
        <dbReference type="ARBA" id="ARBA00022516"/>
    </source>
</evidence>
<evidence type="ECO:0000313" key="18">
    <source>
        <dbReference type="EMBL" id="CAG5174193.1"/>
    </source>
</evidence>
<dbReference type="InterPro" id="IPR057326">
    <property type="entry name" value="KR_dom"/>
</dbReference>
<evidence type="ECO:0000256" key="14">
    <source>
        <dbReference type="ARBA" id="ARBA00081397"/>
    </source>
</evidence>
<name>A0A8J2N8B8_9PLEO</name>
<evidence type="ECO:0000256" key="5">
    <source>
        <dbReference type="ARBA" id="ARBA00022955"/>
    </source>
</evidence>
<dbReference type="Proteomes" id="UP000676310">
    <property type="component" value="Unassembled WGS sequence"/>
</dbReference>
<dbReference type="OrthoDB" id="10058185at2759"/>
<dbReference type="Pfam" id="PF01073">
    <property type="entry name" value="3Beta_HSD"/>
    <property type="match status" value="1"/>
</dbReference>
<evidence type="ECO:0000256" key="11">
    <source>
        <dbReference type="ARBA" id="ARBA00067470"/>
    </source>
</evidence>
<dbReference type="GO" id="GO:0000252">
    <property type="term" value="F:3-beta-hydroxysteroid dehydrogenase [NAD(P)+]/C4-decarboxylase activity"/>
    <property type="evidence" value="ECO:0007669"/>
    <property type="project" value="UniProtKB-ARBA"/>
</dbReference>
<keyword evidence="8" id="KW-0443">Lipid metabolism</keyword>
<keyword evidence="5" id="KW-0752">Steroid biosynthesis</keyword>
<evidence type="ECO:0000256" key="1">
    <source>
        <dbReference type="ARBA" id="ARBA00004406"/>
    </source>
</evidence>
<evidence type="ECO:0000313" key="19">
    <source>
        <dbReference type="Proteomes" id="UP000676310"/>
    </source>
</evidence>
<keyword evidence="7" id="KW-0520">NAD</keyword>
<dbReference type="GO" id="GO:0006696">
    <property type="term" value="P:ergosterol biosynthetic process"/>
    <property type="evidence" value="ECO:0007669"/>
    <property type="project" value="UniProtKB-ARBA"/>
</dbReference>
<dbReference type="EMBL" id="CAJRGZ010000022">
    <property type="protein sequence ID" value="CAG5174193.1"/>
    <property type="molecule type" value="Genomic_DNA"/>
</dbReference>
<dbReference type="Gene3D" id="3.40.50.720">
    <property type="entry name" value="NAD(P)-binding Rossmann-like Domain"/>
    <property type="match status" value="1"/>
</dbReference>
<dbReference type="RefSeq" id="XP_043171309.1">
    <property type="nucleotide sequence ID" value="XM_043315374.1"/>
</dbReference>
<keyword evidence="3" id="KW-0444">Lipid biosynthesis</keyword>
<comment type="similarity">
    <text evidence="2">Belongs to the 3-beta-HSD family.</text>
</comment>